<evidence type="ECO:0000256" key="1">
    <source>
        <dbReference type="SAM" id="Phobius"/>
    </source>
</evidence>
<sequence length="88" mass="9635">MIDRLLGLIPNWMRMLGAGVLGALVAFGPIYLYGKSAGKTEAAAQAAKAALNRIQEMERHDAKFRTLPARDRCIIFMRDSGLPVSNCD</sequence>
<reference evidence="2 3" key="1">
    <citation type="journal article" date="2015" name="Microbiology">
        <title>Genomic and phenotypic characterization of Rhizobium gallicum phage vB_RglS_P106B.</title>
        <authorList>
            <person name="Halmillawewa A.P."/>
            <person name="Restrepo-Cordoba M."/>
            <person name="Yost C.K."/>
            <person name="Hynes M.F."/>
        </authorList>
    </citation>
    <scope>NUCLEOTIDE SEQUENCE [LARGE SCALE GENOMIC DNA]</scope>
</reference>
<keyword evidence="1" id="KW-0472">Membrane</keyword>
<keyword evidence="1" id="KW-1133">Transmembrane helix</keyword>
<feature type="transmembrane region" description="Helical" evidence="1">
    <location>
        <begin position="12"/>
        <end position="33"/>
    </location>
</feature>
<dbReference type="RefSeq" id="YP_009005967.1">
    <property type="nucleotide sequence ID" value="NC_023566.1"/>
</dbReference>
<organism evidence="2 3">
    <name type="scientific">Rhizobium phage vB_RglS_P106B</name>
    <dbReference type="NCBI Taxonomy" id="1458697"/>
    <lineage>
        <taxon>Viruses</taxon>
        <taxon>Duplodnaviria</taxon>
        <taxon>Heunggongvirae</taxon>
        <taxon>Uroviricota</taxon>
        <taxon>Caudoviricetes</taxon>
        <taxon>Rigallicvirus</taxon>
        <taxon>Rigallicvirus P106B</taxon>
    </lineage>
</organism>
<evidence type="ECO:0000313" key="3">
    <source>
        <dbReference type="Proteomes" id="UP000019367"/>
    </source>
</evidence>
<keyword evidence="3" id="KW-1185">Reference proteome</keyword>
<keyword evidence="1" id="KW-0812">Transmembrane</keyword>
<protein>
    <submittedName>
        <fullName evidence="2">Uncharacterized protein</fullName>
    </submittedName>
</protein>
<dbReference type="EMBL" id="KF977490">
    <property type="protein sequence ID" value="AHJ10724.1"/>
    <property type="molecule type" value="Genomic_DNA"/>
</dbReference>
<gene>
    <name evidence="2" type="ORF">P106B_41</name>
</gene>
<dbReference type="Proteomes" id="UP000019367">
    <property type="component" value="Segment"/>
</dbReference>
<dbReference type="KEGG" id="vg:18502987"/>
<dbReference type="GeneID" id="18502987"/>
<accession>W6E8L8</accession>
<proteinExistence type="predicted"/>
<evidence type="ECO:0000313" key="2">
    <source>
        <dbReference type="EMBL" id="AHJ10724.1"/>
    </source>
</evidence>
<name>W6E8L8_9CAUD</name>